<comment type="caution">
    <text evidence="2">The sequence shown here is derived from an EMBL/GenBank/DDBJ whole genome shotgun (WGS) entry which is preliminary data.</text>
</comment>
<keyword evidence="1" id="KW-1133">Transmembrane helix</keyword>
<sequence length="220" mass="23713">MQAISWNEVATRITDRLAGVISYIPNVIGALVIILIGILVGWAFKTLIVRVLESIKLKPYIDKLGLAKVYPAKFDLVEFLGDVAKWIVIIIFLIPALDALNAQQTNELVTKIVGYIPNVVAAIAIIMVVFIIADLVSRAIEGTVATIGAKSAKLLADVARWTIIILAVLAGAQQLGIESSEDIIKAIAFGLAATFAIAFGFGGQDFAKEILSRFRKNLPK</sequence>
<dbReference type="Gene3D" id="1.10.287.1260">
    <property type="match status" value="2"/>
</dbReference>
<organism evidence="2 3">
    <name type="scientific">candidate division CPR2 bacterium GW2011_GWC1_41_48</name>
    <dbReference type="NCBI Taxonomy" id="1618344"/>
    <lineage>
        <taxon>Bacteria</taxon>
        <taxon>Bacteria division CPR2</taxon>
    </lineage>
</organism>
<dbReference type="InterPro" id="IPR045275">
    <property type="entry name" value="MscS_archaea/bacteria_type"/>
</dbReference>
<accession>A0A0G0W9K9</accession>
<dbReference type="Proteomes" id="UP000033869">
    <property type="component" value="Unassembled WGS sequence"/>
</dbReference>
<feature type="transmembrane region" description="Helical" evidence="1">
    <location>
        <begin position="183"/>
        <end position="203"/>
    </location>
</feature>
<dbReference type="AlphaFoldDB" id="A0A0G0W9K9"/>
<evidence type="ECO:0000256" key="1">
    <source>
        <dbReference type="SAM" id="Phobius"/>
    </source>
</evidence>
<evidence type="ECO:0000313" key="3">
    <source>
        <dbReference type="Proteomes" id="UP000033869"/>
    </source>
</evidence>
<dbReference type="InterPro" id="IPR008910">
    <property type="entry name" value="MSC_TM_helix"/>
</dbReference>
<dbReference type="GO" id="GO:0008381">
    <property type="term" value="F:mechanosensitive monoatomic ion channel activity"/>
    <property type="evidence" value="ECO:0007669"/>
    <property type="project" value="InterPro"/>
</dbReference>
<keyword evidence="1" id="KW-0812">Transmembrane</keyword>
<dbReference type="Pfam" id="PF05552">
    <property type="entry name" value="MS_channel_1st_1"/>
    <property type="match status" value="2"/>
</dbReference>
<evidence type="ECO:0000313" key="2">
    <source>
        <dbReference type="EMBL" id="KKS08742.1"/>
    </source>
</evidence>
<feature type="transmembrane region" description="Helical" evidence="1">
    <location>
        <begin position="112"/>
        <end position="137"/>
    </location>
</feature>
<name>A0A0G0W9K9_UNCC2</name>
<feature type="transmembrane region" description="Helical" evidence="1">
    <location>
        <begin position="20"/>
        <end position="44"/>
    </location>
</feature>
<gene>
    <name evidence="2" type="ORF">UU65_C0005G0053</name>
</gene>
<keyword evidence="1" id="KW-0472">Membrane</keyword>
<dbReference type="EMBL" id="LCBL01000005">
    <property type="protein sequence ID" value="KKS08742.1"/>
    <property type="molecule type" value="Genomic_DNA"/>
</dbReference>
<dbReference type="PANTHER" id="PTHR30221">
    <property type="entry name" value="SMALL-CONDUCTANCE MECHANOSENSITIVE CHANNEL"/>
    <property type="match status" value="1"/>
</dbReference>
<feature type="transmembrane region" description="Helical" evidence="1">
    <location>
        <begin position="83"/>
        <end position="100"/>
    </location>
</feature>
<proteinExistence type="predicted"/>
<protein>
    <submittedName>
        <fullName evidence="2">Conserved TM helix repeat-containing protein</fullName>
    </submittedName>
</protein>
<dbReference type="PANTHER" id="PTHR30221:SF1">
    <property type="entry name" value="SMALL-CONDUCTANCE MECHANOSENSITIVE CHANNEL"/>
    <property type="match status" value="1"/>
</dbReference>
<reference evidence="2 3" key="1">
    <citation type="journal article" date="2015" name="Nature">
        <title>rRNA introns, odd ribosomes, and small enigmatic genomes across a large radiation of phyla.</title>
        <authorList>
            <person name="Brown C.T."/>
            <person name="Hug L.A."/>
            <person name="Thomas B.C."/>
            <person name="Sharon I."/>
            <person name="Castelle C.J."/>
            <person name="Singh A."/>
            <person name="Wilkins M.J."/>
            <person name="Williams K.H."/>
            <person name="Banfield J.F."/>
        </authorList>
    </citation>
    <scope>NUCLEOTIDE SEQUENCE [LARGE SCALE GENOMIC DNA]</scope>
</reference>